<keyword evidence="4" id="KW-0540">Nuclease</keyword>
<evidence type="ECO:0000256" key="1">
    <source>
        <dbReference type="ARBA" id="ARBA00001968"/>
    </source>
</evidence>
<dbReference type="InterPro" id="IPR045249">
    <property type="entry name" value="HARBI1-like"/>
</dbReference>
<keyword evidence="5" id="KW-0479">Metal-binding</keyword>
<dbReference type="GO" id="GO:0004518">
    <property type="term" value="F:nuclease activity"/>
    <property type="evidence" value="ECO:0007669"/>
    <property type="project" value="UniProtKB-KW"/>
</dbReference>
<dbReference type="EMBL" id="CACVBM020000144">
    <property type="protein sequence ID" value="CAA7015094.1"/>
    <property type="molecule type" value="Genomic_DNA"/>
</dbReference>
<keyword evidence="11" id="KW-1185">Reference proteome</keyword>
<dbReference type="Pfam" id="PF13359">
    <property type="entry name" value="DDE_Tnp_4"/>
    <property type="match status" value="1"/>
</dbReference>
<comment type="cofactor">
    <cofactor evidence="1">
        <name>a divalent metal cation</name>
        <dbReference type="ChEBI" id="CHEBI:60240"/>
    </cofactor>
</comment>
<evidence type="ECO:0000259" key="9">
    <source>
        <dbReference type="Pfam" id="PF26138"/>
    </source>
</evidence>
<reference evidence="10" key="1">
    <citation type="submission" date="2020-01" db="EMBL/GenBank/DDBJ databases">
        <authorList>
            <person name="Mishra B."/>
        </authorList>
    </citation>
    <scope>NUCLEOTIDE SEQUENCE [LARGE SCALE GENOMIC DNA]</scope>
</reference>
<feature type="domain" description="DUF8040" evidence="9">
    <location>
        <begin position="41"/>
        <end position="130"/>
    </location>
</feature>
<keyword evidence="6" id="KW-0378">Hydrolase</keyword>
<sequence length="393" mass="44900">MEDDESDLDIMLLMLDNIARASTKSANQIERPVCRPITDIGYDYIQKALAEKHEHFRSLYRMYPESFEKLCVLIRMKTCLRDTRHICVEEMVATFLLTVGQSSKYCYTIDTFKRSVFATSENFHKVLKALNTIAPDLMAKPGVTTCAKIRESTRFFPYFKDCIGAIDGTHIFAMIPKDDVPSYRNRKGSVSHNVLAACNFDLQFIYVLSGWEGSAHDSKVLNDALTRNTCNLEVPDGKYYLVDCGFANRQKFLAPFRSTRYHLQEFRGQGCDPGNPNELFNLRHASLRNVIERIFGIFKSRFLIFKSAPPFSFKMQAELVLACAGLHNFLRKECRSDAFPVEVINTDPKEVNIFEDNGDVGTLESQQREYANNWRNMIASSMWADALGNGSQR</sequence>
<evidence type="ECO:0000256" key="3">
    <source>
        <dbReference type="ARBA" id="ARBA00006958"/>
    </source>
</evidence>
<dbReference type="OrthoDB" id="1681765at2759"/>
<evidence type="ECO:0000256" key="4">
    <source>
        <dbReference type="ARBA" id="ARBA00022722"/>
    </source>
</evidence>
<comment type="caution">
    <text evidence="10">The sequence shown here is derived from an EMBL/GenBank/DDBJ whole genome shotgun (WGS) entry which is preliminary data.</text>
</comment>
<dbReference type="GO" id="GO:0046872">
    <property type="term" value="F:metal ion binding"/>
    <property type="evidence" value="ECO:0007669"/>
    <property type="project" value="UniProtKB-KW"/>
</dbReference>
<evidence type="ECO:0000256" key="5">
    <source>
        <dbReference type="ARBA" id="ARBA00022723"/>
    </source>
</evidence>
<evidence type="ECO:0000259" key="8">
    <source>
        <dbReference type="Pfam" id="PF13359"/>
    </source>
</evidence>
<gene>
    <name evidence="10" type="ORF">MERR_LOCUS2329</name>
</gene>
<comment type="similarity">
    <text evidence="3">Belongs to the HARBI1 family.</text>
</comment>
<evidence type="ECO:0000256" key="7">
    <source>
        <dbReference type="ARBA" id="ARBA00023242"/>
    </source>
</evidence>
<evidence type="ECO:0000256" key="6">
    <source>
        <dbReference type="ARBA" id="ARBA00022801"/>
    </source>
</evidence>
<evidence type="ECO:0000313" key="10">
    <source>
        <dbReference type="EMBL" id="CAA7015094.1"/>
    </source>
</evidence>
<dbReference type="GO" id="GO:0016787">
    <property type="term" value="F:hydrolase activity"/>
    <property type="evidence" value="ECO:0007669"/>
    <property type="project" value="UniProtKB-KW"/>
</dbReference>
<protein>
    <submittedName>
        <fullName evidence="10">Uncharacterized protein</fullName>
    </submittedName>
</protein>
<dbReference type="AlphaFoldDB" id="A0A6D2HLQ2"/>
<dbReference type="InterPro" id="IPR027806">
    <property type="entry name" value="HARBI1_dom"/>
</dbReference>
<evidence type="ECO:0000313" key="11">
    <source>
        <dbReference type="Proteomes" id="UP000467841"/>
    </source>
</evidence>
<keyword evidence="7" id="KW-0539">Nucleus</keyword>
<accession>A0A6D2HLQ2</accession>
<dbReference type="Proteomes" id="UP000467841">
    <property type="component" value="Unassembled WGS sequence"/>
</dbReference>
<dbReference type="InterPro" id="IPR058353">
    <property type="entry name" value="DUF8040"/>
</dbReference>
<dbReference type="PANTHER" id="PTHR22930">
    <property type="match status" value="1"/>
</dbReference>
<name>A0A6D2HLQ2_9BRAS</name>
<dbReference type="Pfam" id="PF26138">
    <property type="entry name" value="DUF8040"/>
    <property type="match status" value="1"/>
</dbReference>
<dbReference type="GO" id="GO:0005634">
    <property type="term" value="C:nucleus"/>
    <property type="evidence" value="ECO:0007669"/>
    <property type="project" value="UniProtKB-SubCell"/>
</dbReference>
<comment type="subcellular location">
    <subcellularLocation>
        <location evidence="2">Nucleus</location>
    </subcellularLocation>
</comment>
<feature type="domain" description="DDE Tnp4" evidence="8">
    <location>
        <begin position="166"/>
        <end position="328"/>
    </location>
</feature>
<dbReference type="PANTHER" id="PTHR22930:SF259">
    <property type="entry name" value="OS08G0106900 PROTEIN"/>
    <property type="match status" value="1"/>
</dbReference>
<proteinExistence type="inferred from homology"/>
<organism evidence="10 11">
    <name type="scientific">Microthlaspi erraticum</name>
    <dbReference type="NCBI Taxonomy" id="1685480"/>
    <lineage>
        <taxon>Eukaryota</taxon>
        <taxon>Viridiplantae</taxon>
        <taxon>Streptophyta</taxon>
        <taxon>Embryophyta</taxon>
        <taxon>Tracheophyta</taxon>
        <taxon>Spermatophyta</taxon>
        <taxon>Magnoliopsida</taxon>
        <taxon>eudicotyledons</taxon>
        <taxon>Gunneridae</taxon>
        <taxon>Pentapetalae</taxon>
        <taxon>rosids</taxon>
        <taxon>malvids</taxon>
        <taxon>Brassicales</taxon>
        <taxon>Brassicaceae</taxon>
        <taxon>Coluteocarpeae</taxon>
        <taxon>Microthlaspi</taxon>
    </lineage>
</organism>
<evidence type="ECO:0000256" key="2">
    <source>
        <dbReference type="ARBA" id="ARBA00004123"/>
    </source>
</evidence>